<dbReference type="Gene3D" id="3.40.50.2000">
    <property type="entry name" value="Glycogen Phosphorylase B"/>
    <property type="match status" value="1"/>
</dbReference>
<protein>
    <submittedName>
        <fullName evidence="1">Glycosyltransferase</fullName>
    </submittedName>
</protein>
<proteinExistence type="predicted"/>
<sequence length="450" mass="53194">MIDTNKLLNDFNLLSSTNPCDFEYLTELESNLNSYKNFDRYSLGYSYEVYCRFQVFLQKMYDLLDKKKSEATKLQIEKLEDNYKTYLYDYLDFVSDNSDTFVFMFSGVGKITPLSGNRPVKLTLELISRNIPVLYSFWRYKNSTTQFMDPWDKTNLFQIPVDKALQSIMDIITYKLKCKNKIFLLSFPYPEASKYIEIFKFYGWSVVYDIRDDWEEFHLVNQAKWYNESYEYYSILKSNLVIATSQPLINKFSSKINKEIHLVTNALDSKFIINKSRLNFIIDRNINRRKKIGYFGHLTSSWFDWDSLIYTATKLPNYHFEIIGHSMPPEVDNLPLNISYLGPKTPDEIKSISMDWKIGIIPFKINKLTKAVDPIKIYEYLALDLKVVSFDMPQIRNYPEVKCANSFDEFVNLINISMNEKFNFSAVKEFLSNNLWSNRVDTIFKLLSNK</sequence>
<keyword evidence="1" id="KW-0808">Transferase</keyword>
<dbReference type="GO" id="GO:0016740">
    <property type="term" value="F:transferase activity"/>
    <property type="evidence" value="ECO:0007669"/>
    <property type="project" value="UniProtKB-KW"/>
</dbReference>
<dbReference type="AlphaFoldDB" id="A0A0C7G7W0"/>
<organism evidence="1 2">
    <name type="scientific">Paraclostridium sordellii</name>
    <name type="common">Clostridium sordellii</name>
    <dbReference type="NCBI Taxonomy" id="1505"/>
    <lineage>
        <taxon>Bacteria</taxon>
        <taxon>Bacillati</taxon>
        <taxon>Bacillota</taxon>
        <taxon>Clostridia</taxon>
        <taxon>Peptostreptococcales</taxon>
        <taxon>Peptostreptococcaceae</taxon>
        <taxon>Paraclostridium</taxon>
    </lineage>
</organism>
<reference evidence="1 2" key="1">
    <citation type="submission" date="2015-01" db="EMBL/GenBank/DDBJ databases">
        <authorList>
            <person name="Aslett A.Martin."/>
            <person name="De Silva Nishadi"/>
        </authorList>
    </citation>
    <scope>NUCLEOTIDE SEQUENCE [LARGE SCALE GENOMIC DNA]</scope>
    <source>
        <strain evidence="1 2">R28058</strain>
    </source>
</reference>
<name>A0A0C7G7W0_PARSO</name>
<dbReference type="RefSeq" id="WP_055342043.1">
    <property type="nucleotide sequence ID" value="NZ_CDNI01000003.1"/>
</dbReference>
<dbReference type="SUPFAM" id="SSF53756">
    <property type="entry name" value="UDP-Glycosyltransferase/glycogen phosphorylase"/>
    <property type="match status" value="1"/>
</dbReference>
<evidence type="ECO:0000313" key="1">
    <source>
        <dbReference type="EMBL" id="CEQ03902.1"/>
    </source>
</evidence>
<dbReference type="OrthoDB" id="9816564at2"/>
<dbReference type="Proteomes" id="UP000049127">
    <property type="component" value="Unassembled WGS sequence"/>
</dbReference>
<dbReference type="EMBL" id="CEKZ01000003">
    <property type="protein sequence ID" value="CEQ03902.1"/>
    <property type="molecule type" value="Genomic_DNA"/>
</dbReference>
<gene>
    <name evidence="1" type="ORF">R28058_16351</name>
</gene>
<accession>A0A0C7G7W0</accession>
<evidence type="ECO:0000313" key="2">
    <source>
        <dbReference type="Proteomes" id="UP000049127"/>
    </source>
</evidence>